<evidence type="ECO:0000259" key="8">
    <source>
        <dbReference type="Pfam" id="PF08281"/>
    </source>
</evidence>
<dbReference type="Pfam" id="PF04542">
    <property type="entry name" value="Sigma70_r2"/>
    <property type="match status" value="1"/>
</dbReference>
<dbReference type="GO" id="GO:0006950">
    <property type="term" value="P:response to stress"/>
    <property type="evidence" value="ECO:0007669"/>
    <property type="project" value="UniProtKB-ARBA"/>
</dbReference>
<evidence type="ECO:0000256" key="4">
    <source>
        <dbReference type="ARBA" id="ARBA00023125"/>
    </source>
</evidence>
<evidence type="ECO:0000256" key="1">
    <source>
        <dbReference type="ARBA" id="ARBA00010641"/>
    </source>
</evidence>
<dbReference type="Pfam" id="PF08281">
    <property type="entry name" value="Sigma70_r4_2"/>
    <property type="match status" value="1"/>
</dbReference>
<evidence type="ECO:0000256" key="6">
    <source>
        <dbReference type="RuleBase" id="RU000716"/>
    </source>
</evidence>
<dbReference type="PROSITE" id="PS01063">
    <property type="entry name" value="SIGMA70_ECF"/>
    <property type="match status" value="1"/>
</dbReference>
<dbReference type="InterPro" id="IPR014284">
    <property type="entry name" value="RNA_pol_sigma-70_dom"/>
</dbReference>
<evidence type="ECO:0000313" key="10">
    <source>
        <dbReference type="Proteomes" id="UP000292274"/>
    </source>
</evidence>
<dbReference type="CDD" id="cd06171">
    <property type="entry name" value="Sigma70_r4"/>
    <property type="match status" value="1"/>
</dbReference>
<evidence type="ECO:0000259" key="7">
    <source>
        <dbReference type="Pfam" id="PF04542"/>
    </source>
</evidence>
<protein>
    <recommendedName>
        <fullName evidence="6">RNA polymerase sigma factor</fullName>
    </recommendedName>
</protein>
<comment type="caution">
    <text evidence="9">The sequence shown here is derived from an EMBL/GenBank/DDBJ whole genome shotgun (WGS) entry which is preliminary data.</text>
</comment>
<feature type="domain" description="RNA polymerase sigma-70 region 2" evidence="7">
    <location>
        <begin position="27"/>
        <end position="91"/>
    </location>
</feature>
<dbReference type="InterPro" id="IPR013324">
    <property type="entry name" value="RNA_pol_sigma_r3/r4-like"/>
</dbReference>
<reference evidence="9 10" key="1">
    <citation type="submission" date="2019-02" db="EMBL/GenBank/DDBJ databases">
        <title>Jishengella sp. nov., isolated from a root of Zingiber montanum.</title>
        <authorList>
            <person name="Kuncharoen N."/>
            <person name="Kudo T."/>
            <person name="Masahiro Y."/>
            <person name="Ohkuma M."/>
            <person name="Tanasupawat S."/>
        </authorList>
    </citation>
    <scope>NUCLEOTIDE SEQUENCE [LARGE SCALE GENOMIC DNA]</scope>
    <source>
        <strain evidence="9 10">PLAI 1-1</strain>
    </source>
</reference>
<keyword evidence="4 6" id="KW-0238">DNA-binding</keyword>
<name>A0A4R0GPX2_9ACTN</name>
<dbReference type="InterPro" id="IPR000838">
    <property type="entry name" value="RNA_pol_sigma70_ECF_CS"/>
</dbReference>
<dbReference type="OrthoDB" id="3821507at2"/>
<dbReference type="InterPro" id="IPR013249">
    <property type="entry name" value="RNA_pol_sigma70_r4_t2"/>
</dbReference>
<evidence type="ECO:0000256" key="5">
    <source>
        <dbReference type="ARBA" id="ARBA00023163"/>
    </source>
</evidence>
<organism evidence="9 10">
    <name type="scientific">Micromonospora zingiberis</name>
    <dbReference type="NCBI Taxonomy" id="2053011"/>
    <lineage>
        <taxon>Bacteria</taxon>
        <taxon>Bacillati</taxon>
        <taxon>Actinomycetota</taxon>
        <taxon>Actinomycetes</taxon>
        <taxon>Micromonosporales</taxon>
        <taxon>Micromonosporaceae</taxon>
        <taxon>Micromonospora</taxon>
    </lineage>
</organism>
<dbReference type="EMBL" id="SJJR01000002">
    <property type="protein sequence ID" value="TCB99610.1"/>
    <property type="molecule type" value="Genomic_DNA"/>
</dbReference>
<comment type="similarity">
    <text evidence="1 6">Belongs to the sigma-70 factor family. ECF subfamily.</text>
</comment>
<keyword evidence="3 6" id="KW-0731">Sigma factor</keyword>
<dbReference type="GO" id="GO:0006352">
    <property type="term" value="P:DNA-templated transcription initiation"/>
    <property type="evidence" value="ECO:0007669"/>
    <property type="project" value="InterPro"/>
</dbReference>
<evidence type="ECO:0000313" key="9">
    <source>
        <dbReference type="EMBL" id="TCB99610.1"/>
    </source>
</evidence>
<dbReference type="Gene3D" id="1.10.1740.10">
    <property type="match status" value="1"/>
</dbReference>
<dbReference type="InterPro" id="IPR036388">
    <property type="entry name" value="WH-like_DNA-bd_sf"/>
</dbReference>
<evidence type="ECO:0000256" key="3">
    <source>
        <dbReference type="ARBA" id="ARBA00023082"/>
    </source>
</evidence>
<dbReference type="InterPro" id="IPR039425">
    <property type="entry name" value="RNA_pol_sigma-70-like"/>
</dbReference>
<dbReference type="RefSeq" id="WP_131300684.1">
    <property type="nucleotide sequence ID" value="NZ_SJJR01000002.1"/>
</dbReference>
<feature type="domain" description="RNA polymerase sigma factor 70 region 4 type 2" evidence="8">
    <location>
        <begin position="123"/>
        <end position="173"/>
    </location>
</feature>
<sequence>MTAVTDEITGYAFAAGRGDHAAAAAFVRATQHDVRRFLAHLPGVREVDDLVQETYLRAWRALPSFAGRSTARTWLLAIARRVAVDQVRAATARPRTANLTDWQAAAEATSAGMRGGVDEEVVLHGLLDGLAPERREAFVTTQLLGLSYAEAAQVCDIPVGTIRSRVARAREDLVAAMRPATGRRGDRPGAVG</sequence>
<evidence type="ECO:0000256" key="2">
    <source>
        <dbReference type="ARBA" id="ARBA00023015"/>
    </source>
</evidence>
<gene>
    <name evidence="9" type="ORF">E0H26_03365</name>
</gene>
<proteinExistence type="inferred from homology"/>
<dbReference type="GO" id="GO:0003677">
    <property type="term" value="F:DNA binding"/>
    <property type="evidence" value="ECO:0007669"/>
    <property type="project" value="UniProtKB-KW"/>
</dbReference>
<accession>A0A4R0GPX2</accession>
<dbReference type="InterPro" id="IPR013325">
    <property type="entry name" value="RNA_pol_sigma_r2"/>
</dbReference>
<dbReference type="NCBIfam" id="TIGR02937">
    <property type="entry name" value="sigma70-ECF"/>
    <property type="match status" value="1"/>
</dbReference>
<dbReference type="InterPro" id="IPR007627">
    <property type="entry name" value="RNA_pol_sigma70_r2"/>
</dbReference>
<keyword evidence="2 6" id="KW-0805">Transcription regulation</keyword>
<dbReference type="Gene3D" id="1.10.10.10">
    <property type="entry name" value="Winged helix-like DNA-binding domain superfamily/Winged helix DNA-binding domain"/>
    <property type="match status" value="1"/>
</dbReference>
<keyword evidence="5 6" id="KW-0804">Transcription</keyword>
<dbReference type="PANTHER" id="PTHR43133">
    <property type="entry name" value="RNA POLYMERASE ECF-TYPE SIGMA FACTO"/>
    <property type="match status" value="1"/>
</dbReference>
<dbReference type="PANTHER" id="PTHR43133:SF61">
    <property type="entry name" value="ECF RNA POLYMERASE SIGMA FACTOR SIGC"/>
    <property type="match status" value="1"/>
</dbReference>
<dbReference type="SUPFAM" id="SSF88659">
    <property type="entry name" value="Sigma3 and sigma4 domains of RNA polymerase sigma factors"/>
    <property type="match status" value="1"/>
</dbReference>
<dbReference type="SUPFAM" id="SSF88946">
    <property type="entry name" value="Sigma2 domain of RNA polymerase sigma factors"/>
    <property type="match status" value="1"/>
</dbReference>
<dbReference type="AlphaFoldDB" id="A0A4R0GPX2"/>
<dbReference type="GO" id="GO:0016987">
    <property type="term" value="F:sigma factor activity"/>
    <property type="evidence" value="ECO:0007669"/>
    <property type="project" value="UniProtKB-KW"/>
</dbReference>
<dbReference type="Proteomes" id="UP000292274">
    <property type="component" value="Unassembled WGS sequence"/>
</dbReference>
<keyword evidence="10" id="KW-1185">Reference proteome</keyword>